<keyword evidence="10" id="KW-1185">Reference proteome</keyword>
<dbReference type="PANTHER" id="PTHR47287">
    <property type="entry name" value="C2H2 AND C2HC ZINC FINGERS SUPERFAMILY PROTEIN"/>
    <property type="match status" value="1"/>
</dbReference>
<dbReference type="Gene3D" id="3.30.160.60">
    <property type="entry name" value="Classic Zinc Finger"/>
    <property type="match status" value="1"/>
</dbReference>
<evidence type="ECO:0000313" key="9">
    <source>
        <dbReference type="EMBL" id="KAK4795074.1"/>
    </source>
</evidence>
<evidence type="ECO:0000256" key="1">
    <source>
        <dbReference type="ARBA" id="ARBA00004123"/>
    </source>
</evidence>
<dbReference type="InterPro" id="IPR036236">
    <property type="entry name" value="Znf_C2H2_sf"/>
</dbReference>
<evidence type="ECO:0000313" key="10">
    <source>
        <dbReference type="Proteomes" id="UP001346149"/>
    </source>
</evidence>
<keyword evidence="2" id="KW-0479">Metal-binding</keyword>
<dbReference type="InterPro" id="IPR044246">
    <property type="entry name" value="ZFP3-like"/>
</dbReference>
<dbReference type="PANTHER" id="PTHR47287:SF15">
    <property type="entry name" value="ZINC FINGER PROTEIN 3-LIKE"/>
    <property type="match status" value="1"/>
</dbReference>
<feature type="region of interest" description="Disordered" evidence="7">
    <location>
        <begin position="1"/>
        <end position="25"/>
    </location>
</feature>
<evidence type="ECO:0000256" key="6">
    <source>
        <dbReference type="PROSITE-ProRule" id="PRU00042"/>
    </source>
</evidence>
<dbReference type="PROSITE" id="PS50157">
    <property type="entry name" value="ZINC_FINGER_C2H2_2"/>
    <property type="match status" value="1"/>
</dbReference>
<evidence type="ECO:0000256" key="7">
    <source>
        <dbReference type="SAM" id="MobiDB-lite"/>
    </source>
</evidence>
<gene>
    <name evidence="9" type="ORF">SAY86_013068</name>
</gene>
<reference evidence="9 10" key="1">
    <citation type="journal article" date="2023" name="Hortic Res">
        <title>Pangenome of water caltrop reveals structural variations and asymmetric subgenome divergence after allopolyploidization.</title>
        <authorList>
            <person name="Zhang X."/>
            <person name="Chen Y."/>
            <person name="Wang L."/>
            <person name="Yuan Y."/>
            <person name="Fang M."/>
            <person name="Shi L."/>
            <person name="Lu R."/>
            <person name="Comes H.P."/>
            <person name="Ma Y."/>
            <person name="Chen Y."/>
            <person name="Huang G."/>
            <person name="Zhou Y."/>
            <person name="Zheng Z."/>
            <person name="Qiu Y."/>
        </authorList>
    </citation>
    <scope>NUCLEOTIDE SEQUENCE [LARGE SCALE GENOMIC DNA]</scope>
    <source>
        <strain evidence="9">F231</strain>
    </source>
</reference>
<evidence type="ECO:0000256" key="5">
    <source>
        <dbReference type="ARBA" id="ARBA00023242"/>
    </source>
</evidence>
<dbReference type="GO" id="GO:0009788">
    <property type="term" value="P:negative regulation of abscisic acid-activated signaling pathway"/>
    <property type="evidence" value="ECO:0007669"/>
    <property type="project" value="InterPro"/>
</dbReference>
<evidence type="ECO:0000256" key="2">
    <source>
        <dbReference type="ARBA" id="ARBA00022723"/>
    </source>
</evidence>
<dbReference type="InterPro" id="IPR013087">
    <property type="entry name" value="Znf_C2H2_type"/>
</dbReference>
<feature type="compositionally biased region" description="Basic and acidic residues" evidence="7">
    <location>
        <begin position="122"/>
        <end position="139"/>
    </location>
</feature>
<feature type="domain" description="C2H2-type" evidence="8">
    <location>
        <begin position="35"/>
        <end position="62"/>
    </location>
</feature>
<dbReference type="SUPFAM" id="SSF57667">
    <property type="entry name" value="beta-beta-alpha zinc fingers"/>
    <property type="match status" value="1"/>
</dbReference>
<dbReference type="PROSITE" id="PS00028">
    <property type="entry name" value="ZINC_FINGER_C2H2_1"/>
    <property type="match status" value="1"/>
</dbReference>
<evidence type="ECO:0000256" key="4">
    <source>
        <dbReference type="ARBA" id="ARBA00022833"/>
    </source>
</evidence>
<keyword evidence="4" id="KW-0862">Zinc</keyword>
<evidence type="ECO:0000256" key="3">
    <source>
        <dbReference type="ARBA" id="ARBA00022771"/>
    </source>
</evidence>
<proteinExistence type="predicted"/>
<dbReference type="AlphaFoldDB" id="A0AAN7M0R7"/>
<dbReference type="GO" id="GO:0008270">
    <property type="term" value="F:zinc ion binding"/>
    <property type="evidence" value="ECO:0007669"/>
    <property type="project" value="UniProtKB-KW"/>
</dbReference>
<dbReference type="GO" id="GO:0005634">
    <property type="term" value="C:nucleus"/>
    <property type="evidence" value="ECO:0007669"/>
    <property type="project" value="UniProtKB-SubCell"/>
</dbReference>
<name>A0AAN7M0R7_TRANT</name>
<comment type="subcellular location">
    <subcellularLocation>
        <location evidence="1">Nucleus</location>
    </subcellularLocation>
</comment>
<keyword evidence="5" id="KW-0539">Nucleus</keyword>
<keyword evidence="3 6" id="KW-0863">Zinc-finger</keyword>
<evidence type="ECO:0000259" key="8">
    <source>
        <dbReference type="PROSITE" id="PS50157"/>
    </source>
</evidence>
<dbReference type="EMBL" id="JAXQNO010000007">
    <property type="protein sequence ID" value="KAK4795074.1"/>
    <property type="molecule type" value="Genomic_DNA"/>
</dbReference>
<dbReference type="Proteomes" id="UP001346149">
    <property type="component" value="Unassembled WGS sequence"/>
</dbReference>
<sequence length="148" mass="16572">MAEEIVTCEERKLGPASASSTSLPDMAEQTRGRIFPCLFCSRRFYSSQALGGHQNAHKKERTATRRARRVAKYIPIMAQPRPAYGGGHHPPAILGPQVYHAAANLRYFPGRHHNHQQLSEIGDGKDEQKVEMGKEEADHSYLDLSLHL</sequence>
<accession>A0AAN7M0R7</accession>
<protein>
    <recommendedName>
        <fullName evidence="8">C2H2-type domain-containing protein</fullName>
    </recommendedName>
</protein>
<feature type="region of interest" description="Disordered" evidence="7">
    <location>
        <begin position="116"/>
        <end position="139"/>
    </location>
</feature>
<comment type="caution">
    <text evidence="9">The sequence shown here is derived from an EMBL/GenBank/DDBJ whole genome shotgun (WGS) entry which is preliminary data.</text>
</comment>
<organism evidence="9 10">
    <name type="scientific">Trapa natans</name>
    <name type="common">Water chestnut</name>
    <dbReference type="NCBI Taxonomy" id="22666"/>
    <lineage>
        <taxon>Eukaryota</taxon>
        <taxon>Viridiplantae</taxon>
        <taxon>Streptophyta</taxon>
        <taxon>Embryophyta</taxon>
        <taxon>Tracheophyta</taxon>
        <taxon>Spermatophyta</taxon>
        <taxon>Magnoliopsida</taxon>
        <taxon>eudicotyledons</taxon>
        <taxon>Gunneridae</taxon>
        <taxon>Pentapetalae</taxon>
        <taxon>rosids</taxon>
        <taxon>malvids</taxon>
        <taxon>Myrtales</taxon>
        <taxon>Lythraceae</taxon>
        <taxon>Trapa</taxon>
    </lineage>
</organism>